<keyword evidence="2" id="KW-1185">Reference proteome</keyword>
<dbReference type="STRING" id="360807.ERS852392_02428"/>
<evidence type="ECO:0000313" key="2">
    <source>
        <dbReference type="Proteomes" id="UP000049828"/>
    </source>
</evidence>
<organism evidence="1 2">
    <name type="scientific">Roseburia inulinivorans</name>
    <dbReference type="NCBI Taxonomy" id="360807"/>
    <lineage>
        <taxon>Bacteria</taxon>
        <taxon>Bacillati</taxon>
        <taxon>Bacillota</taxon>
        <taxon>Clostridia</taxon>
        <taxon>Lachnospirales</taxon>
        <taxon>Lachnospiraceae</taxon>
        <taxon>Roseburia</taxon>
    </lineage>
</organism>
<sequence>MKLLQNADTRVGYAASFFLQNQENVRKKRIVQQISIAYNEITSCVVALREMEKKLFDILKIVQKNPVFGKTLMCGDMLDEERMGILYEILYAIDREEFTDTRNDIFQYGSLIGKKDLLARQIFLCLLILLDEQEMIYRS</sequence>
<proteinExistence type="predicted"/>
<reference evidence="2" key="1">
    <citation type="submission" date="2015-05" db="EMBL/GenBank/DDBJ databases">
        <authorList>
            <consortium name="Pathogen Informatics"/>
        </authorList>
    </citation>
    <scope>NUCLEOTIDE SEQUENCE [LARGE SCALE GENOMIC DNA]</scope>
    <source>
        <strain evidence="2">L1-83</strain>
    </source>
</reference>
<name>A0A0M6X1X3_9FIRM</name>
<dbReference type="AlphaFoldDB" id="A0A0M6X1X3"/>
<protein>
    <submittedName>
        <fullName evidence="1">Uncharacterized protein</fullName>
    </submittedName>
</protein>
<dbReference type="Proteomes" id="UP000049828">
    <property type="component" value="Unassembled WGS sequence"/>
</dbReference>
<accession>A0A0M6X1X3</accession>
<gene>
    <name evidence="1" type="ORF">RIL183_11141</name>
</gene>
<evidence type="ECO:0000313" key="1">
    <source>
        <dbReference type="EMBL" id="CRL43514.1"/>
    </source>
</evidence>
<dbReference type="EMBL" id="CVRS01000142">
    <property type="protein sequence ID" value="CRL43514.1"/>
    <property type="molecule type" value="Genomic_DNA"/>
</dbReference>